<keyword evidence="3" id="KW-1185">Reference proteome</keyword>
<reference evidence="2 3" key="1">
    <citation type="journal article" date="2019" name="Int. J. Syst. Evol. Microbiol.">
        <title>The Global Catalogue of Microorganisms (GCM) 10K type strain sequencing project: providing services to taxonomists for standard genome sequencing and annotation.</title>
        <authorList>
            <consortium name="The Broad Institute Genomics Platform"/>
            <consortium name="The Broad Institute Genome Sequencing Center for Infectious Disease"/>
            <person name="Wu L."/>
            <person name="Ma J."/>
        </authorList>
    </citation>
    <scope>NUCLEOTIDE SEQUENCE [LARGE SCALE GENOMIC DNA]</scope>
    <source>
        <strain evidence="2 3">JCM 6242</strain>
    </source>
</reference>
<dbReference type="InterPro" id="IPR036457">
    <property type="entry name" value="PPM-type-like_dom_sf"/>
</dbReference>
<dbReference type="Gene3D" id="3.30.450.40">
    <property type="match status" value="1"/>
</dbReference>
<dbReference type="RefSeq" id="WP_344973771.1">
    <property type="nucleotide sequence ID" value="NZ_BAAAVI010000028.1"/>
</dbReference>
<sequence length="237" mass="25740">MLAGLIEASHLATLEELPALVDEHATRAGLHEALIYVVDLQQNVLRLLTGHGESAGENTGEHPARLRVDATLAGRAFQEVRLLPTTGTDGQADHWWVPLLNGTERLGVLRVRAAEDDDHAAEDKMWTLASVVASLMVSMRFYSDSYARLTRARPMNVAAEMQWNLMPPLSFANQKVTVSAAMEPAYEVGGDAFDYAIAGDVLHLAVFDAMGASPSNEDTDFRRQASGYPPSSHSRSG</sequence>
<dbReference type="Proteomes" id="UP001500831">
    <property type="component" value="Unassembled WGS sequence"/>
</dbReference>
<dbReference type="InterPro" id="IPR029016">
    <property type="entry name" value="GAF-like_dom_sf"/>
</dbReference>
<evidence type="ECO:0000313" key="3">
    <source>
        <dbReference type="Proteomes" id="UP001500831"/>
    </source>
</evidence>
<protein>
    <submittedName>
        <fullName evidence="2">Uncharacterized protein</fullName>
    </submittedName>
</protein>
<comment type="caution">
    <text evidence="2">The sequence shown here is derived from an EMBL/GenBank/DDBJ whole genome shotgun (WGS) entry which is preliminary data.</text>
</comment>
<organism evidence="2 3">
    <name type="scientific">Streptosporangium fragile</name>
    <dbReference type="NCBI Taxonomy" id="46186"/>
    <lineage>
        <taxon>Bacteria</taxon>
        <taxon>Bacillati</taxon>
        <taxon>Actinomycetota</taxon>
        <taxon>Actinomycetes</taxon>
        <taxon>Streptosporangiales</taxon>
        <taxon>Streptosporangiaceae</taxon>
        <taxon>Streptosporangium</taxon>
    </lineage>
</organism>
<gene>
    <name evidence="2" type="ORF">GCM10010517_40860</name>
</gene>
<feature type="region of interest" description="Disordered" evidence="1">
    <location>
        <begin position="215"/>
        <end position="237"/>
    </location>
</feature>
<name>A0ABN3W084_9ACTN</name>
<accession>A0ABN3W084</accession>
<evidence type="ECO:0000313" key="2">
    <source>
        <dbReference type="EMBL" id="GAA2878751.1"/>
    </source>
</evidence>
<dbReference type="Gene3D" id="3.60.40.10">
    <property type="entry name" value="PPM-type phosphatase domain"/>
    <property type="match status" value="1"/>
</dbReference>
<evidence type="ECO:0000256" key="1">
    <source>
        <dbReference type="SAM" id="MobiDB-lite"/>
    </source>
</evidence>
<proteinExistence type="predicted"/>
<dbReference type="EMBL" id="BAAAVI010000028">
    <property type="protein sequence ID" value="GAA2878751.1"/>
    <property type="molecule type" value="Genomic_DNA"/>
</dbReference>